<accession>A0A392TQP2</accession>
<evidence type="ECO:0000313" key="1">
    <source>
        <dbReference type="EMBL" id="MCI62426.1"/>
    </source>
</evidence>
<dbReference type="AlphaFoldDB" id="A0A392TQP2"/>
<proteinExistence type="predicted"/>
<comment type="caution">
    <text evidence="1">The sequence shown here is derived from an EMBL/GenBank/DDBJ whole genome shotgun (WGS) entry which is preliminary data.</text>
</comment>
<dbReference type="Proteomes" id="UP000265520">
    <property type="component" value="Unassembled WGS sequence"/>
</dbReference>
<keyword evidence="2" id="KW-1185">Reference proteome</keyword>
<organism evidence="1 2">
    <name type="scientific">Trifolium medium</name>
    <dbReference type="NCBI Taxonomy" id="97028"/>
    <lineage>
        <taxon>Eukaryota</taxon>
        <taxon>Viridiplantae</taxon>
        <taxon>Streptophyta</taxon>
        <taxon>Embryophyta</taxon>
        <taxon>Tracheophyta</taxon>
        <taxon>Spermatophyta</taxon>
        <taxon>Magnoliopsida</taxon>
        <taxon>eudicotyledons</taxon>
        <taxon>Gunneridae</taxon>
        <taxon>Pentapetalae</taxon>
        <taxon>rosids</taxon>
        <taxon>fabids</taxon>
        <taxon>Fabales</taxon>
        <taxon>Fabaceae</taxon>
        <taxon>Papilionoideae</taxon>
        <taxon>50 kb inversion clade</taxon>
        <taxon>NPAAA clade</taxon>
        <taxon>Hologalegina</taxon>
        <taxon>IRL clade</taxon>
        <taxon>Trifolieae</taxon>
        <taxon>Trifolium</taxon>
    </lineage>
</organism>
<feature type="non-terminal residue" evidence="1">
    <location>
        <position position="1"/>
    </location>
</feature>
<reference evidence="1 2" key="1">
    <citation type="journal article" date="2018" name="Front. Plant Sci.">
        <title>Red Clover (Trifolium pratense) and Zigzag Clover (T. medium) - A Picture of Genomic Similarities and Differences.</title>
        <authorList>
            <person name="Dluhosova J."/>
            <person name="Istvanek J."/>
            <person name="Nedelnik J."/>
            <person name="Repkova J."/>
        </authorList>
    </citation>
    <scope>NUCLEOTIDE SEQUENCE [LARGE SCALE GENOMIC DNA]</scope>
    <source>
        <strain evidence="2">cv. 10/8</strain>
        <tissue evidence="1">Leaf</tissue>
    </source>
</reference>
<evidence type="ECO:0000313" key="2">
    <source>
        <dbReference type="Proteomes" id="UP000265520"/>
    </source>
</evidence>
<protein>
    <submittedName>
        <fullName evidence="1">Uncharacterized protein</fullName>
    </submittedName>
</protein>
<dbReference type="EMBL" id="LXQA010618805">
    <property type="protein sequence ID" value="MCI62426.1"/>
    <property type="molecule type" value="Genomic_DNA"/>
</dbReference>
<name>A0A392TQP2_9FABA</name>
<sequence>TKEEVRRWLNGGMAVVVGLDGGSEVVE</sequence>